<organism evidence="2">
    <name type="scientific">Cacopsylla melanoneura</name>
    <dbReference type="NCBI Taxonomy" id="428564"/>
    <lineage>
        <taxon>Eukaryota</taxon>
        <taxon>Metazoa</taxon>
        <taxon>Ecdysozoa</taxon>
        <taxon>Arthropoda</taxon>
        <taxon>Hexapoda</taxon>
        <taxon>Insecta</taxon>
        <taxon>Pterygota</taxon>
        <taxon>Neoptera</taxon>
        <taxon>Paraneoptera</taxon>
        <taxon>Hemiptera</taxon>
        <taxon>Sternorrhyncha</taxon>
        <taxon>Psylloidea</taxon>
        <taxon>Psyllidae</taxon>
        <taxon>Psyllinae</taxon>
        <taxon>Cacopsylla</taxon>
    </lineage>
</organism>
<keyword evidence="1" id="KW-1133">Transmembrane helix</keyword>
<feature type="transmembrane region" description="Helical" evidence="1">
    <location>
        <begin position="12"/>
        <end position="36"/>
    </location>
</feature>
<feature type="transmembrane region" description="Helical" evidence="1">
    <location>
        <begin position="43"/>
        <end position="65"/>
    </location>
</feature>
<keyword evidence="1" id="KW-0812">Transmembrane</keyword>
<reference evidence="2" key="1">
    <citation type="submission" date="2021-05" db="EMBL/GenBank/DDBJ databases">
        <authorList>
            <person name="Alioto T."/>
            <person name="Alioto T."/>
            <person name="Gomez Garrido J."/>
        </authorList>
    </citation>
    <scope>NUCLEOTIDE SEQUENCE</scope>
</reference>
<dbReference type="AlphaFoldDB" id="A0A8D9E823"/>
<sequence length="105" mass="11776">MVGSLLPSLPPLLSLSLSFISLSLLSLSLSLSFSLFSLVPSSLFIPLLLLSLSFSLLSLSPLSPFSFSHRFPFVLRSQMQRNNEFQYFPPLSYYSLLFILAQIKK</sequence>
<protein>
    <submittedName>
        <fullName evidence="2">Uncharacterized protein</fullName>
    </submittedName>
</protein>
<proteinExistence type="predicted"/>
<dbReference type="EMBL" id="HBUF01461860">
    <property type="protein sequence ID" value="CAG6744193.1"/>
    <property type="molecule type" value="Transcribed_RNA"/>
</dbReference>
<keyword evidence="1" id="KW-0472">Membrane</keyword>
<accession>A0A8D9E823</accession>
<evidence type="ECO:0000256" key="1">
    <source>
        <dbReference type="SAM" id="Phobius"/>
    </source>
</evidence>
<evidence type="ECO:0000313" key="2">
    <source>
        <dbReference type="EMBL" id="CAG6744193.1"/>
    </source>
</evidence>
<feature type="transmembrane region" description="Helical" evidence="1">
    <location>
        <begin position="85"/>
        <end position="103"/>
    </location>
</feature>
<name>A0A8D9E823_9HEMI</name>